<feature type="domain" description="Tail specific protease" evidence="7">
    <location>
        <begin position="853"/>
        <end position="1039"/>
    </location>
</feature>
<evidence type="ECO:0000256" key="5">
    <source>
        <dbReference type="ARBA" id="ARBA00022801"/>
    </source>
</evidence>
<evidence type="ECO:0000256" key="6">
    <source>
        <dbReference type="ARBA" id="ARBA00022825"/>
    </source>
</evidence>
<evidence type="ECO:0000256" key="2">
    <source>
        <dbReference type="ARBA" id="ARBA00008524"/>
    </source>
</evidence>
<dbReference type="InterPro" id="IPR029414">
    <property type="entry name" value="Tricorn_PDZ"/>
</dbReference>
<dbReference type="SUPFAM" id="SSF50156">
    <property type="entry name" value="PDZ domain-like"/>
    <property type="match status" value="1"/>
</dbReference>
<dbReference type="Pfam" id="PF26549">
    <property type="entry name" value="Tricorn_N"/>
    <property type="match status" value="1"/>
</dbReference>
<keyword evidence="5 8" id="KW-0378">Hydrolase</keyword>
<dbReference type="Gene3D" id="3.90.226.10">
    <property type="entry name" value="2-enoyl-CoA Hydratase, Chain A, domain 1"/>
    <property type="match status" value="1"/>
</dbReference>
<comment type="caution">
    <text evidence="8">The sequence shown here is derived from an EMBL/GenBank/DDBJ whole genome shotgun (WGS) entry which is preliminary data.</text>
</comment>
<dbReference type="CDD" id="cd07562">
    <property type="entry name" value="Peptidase_S41_TRI"/>
    <property type="match status" value="1"/>
</dbReference>
<dbReference type="Pfam" id="PF14685">
    <property type="entry name" value="PDZ_Tricorn"/>
    <property type="match status" value="1"/>
</dbReference>
<dbReference type="InterPro" id="IPR005151">
    <property type="entry name" value="Tail-specific_protease"/>
</dbReference>
<dbReference type="Pfam" id="PF14684">
    <property type="entry name" value="Tricorn_C1"/>
    <property type="match status" value="1"/>
</dbReference>
<dbReference type="Gene3D" id="2.120.10.60">
    <property type="entry name" value="Tricorn protease N-terminal domain"/>
    <property type="match status" value="1"/>
</dbReference>
<dbReference type="SUPFAM" id="SSF69304">
    <property type="entry name" value="Tricorn protease N-terminal domain"/>
    <property type="match status" value="1"/>
</dbReference>
<organism evidence="8">
    <name type="scientific">bioreactor metagenome</name>
    <dbReference type="NCBI Taxonomy" id="1076179"/>
    <lineage>
        <taxon>unclassified sequences</taxon>
        <taxon>metagenomes</taxon>
        <taxon>ecological metagenomes</taxon>
    </lineage>
</organism>
<keyword evidence="4 8" id="KW-0645">Protease</keyword>
<protein>
    <submittedName>
        <fullName evidence="8">Tricorn protease</fullName>
        <ecNumber evidence="8">3.4.21.-</ecNumber>
    </submittedName>
</protein>
<dbReference type="InterPro" id="IPR036034">
    <property type="entry name" value="PDZ_sf"/>
</dbReference>
<dbReference type="GO" id="GO:0008236">
    <property type="term" value="F:serine-type peptidase activity"/>
    <property type="evidence" value="ECO:0007669"/>
    <property type="project" value="UniProtKB-KW"/>
</dbReference>
<accession>A0A644VBE6</accession>
<evidence type="ECO:0000256" key="4">
    <source>
        <dbReference type="ARBA" id="ARBA00022670"/>
    </source>
</evidence>
<dbReference type="Gene3D" id="2.130.10.10">
    <property type="entry name" value="YVTN repeat-like/Quinoprotein amine dehydrogenase"/>
    <property type="match status" value="1"/>
</dbReference>
<dbReference type="PANTHER" id="PTHR43253:SF1">
    <property type="entry name" value="TRICORN PROTEASE HOMOLOG 2-RELATED"/>
    <property type="match status" value="1"/>
</dbReference>
<dbReference type="AlphaFoldDB" id="A0A644VBE6"/>
<evidence type="ECO:0000256" key="1">
    <source>
        <dbReference type="ARBA" id="ARBA00004496"/>
    </source>
</evidence>
<dbReference type="EC" id="3.4.21.-" evidence="8"/>
<dbReference type="InterPro" id="IPR015943">
    <property type="entry name" value="WD40/YVTN_repeat-like_dom_sf"/>
</dbReference>
<proteinExistence type="inferred from homology"/>
<dbReference type="Pfam" id="PF26550">
    <property type="entry name" value="Tricorn_2nd"/>
    <property type="match status" value="1"/>
</dbReference>
<dbReference type="InterPro" id="IPR028204">
    <property type="entry name" value="Tricorn_C1"/>
</dbReference>
<dbReference type="PIRSF" id="PIRSF036421">
    <property type="entry name" value="Tricorn_protease"/>
    <property type="match status" value="1"/>
</dbReference>
<dbReference type="SMART" id="SM00245">
    <property type="entry name" value="TSPc"/>
    <property type="match status" value="1"/>
</dbReference>
<dbReference type="InterPro" id="IPR012393">
    <property type="entry name" value="Tricorn_protease"/>
</dbReference>
<keyword evidence="3" id="KW-0963">Cytoplasm</keyword>
<name>A0A644VBE6_9ZZZZ</name>
<gene>
    <name evidence="8" type="primary">tri1_1</name>
    <name evidence="8" type="ORF">SDC9_34705</name>
</gene>
<dbReference type="SUPFAM" id="SSF82171">
    <property type="entry name" value="DPP6 N-terminal domain-like"/>
    <property type="match status" value="1"/>
</dbReference>
<evidence type="ECO:0000256" key="3">
    <source>
        <dbReference type="ARBA" id="ARBA00022490"/>
    </source>
</evidence>
<comment type="subcellular location">
    <subcellularLocation>
        <location evidence="1">Cytoplasm</location>
    </subcellularLocation>
</comment>
<dbReference type="PANTHER" id="PTHR43253">
    <property type="entry name" value="TRICORN PROTEASE HOMOLOG 2-RELATED"/>
    <property type="match status" value="1"/>
</dbReference>
<dbReference type="Gene3D" id="3.30.750.44">
    <property type="match status" value="1"/>
</dbReference>
<reference evidence="8" key="1">
    <citation type="submission" date="2019-08" db="EMBL/GenBank/DDBJ databases">
        <authorList>
            <person name="Kucharzyk K."/>
            <person name="Murdoch R.W."/>
            <person name="Higgins S."/>
            <person name="Loffler F."/>
        </authorList>
    </citation>
    <scope>NUCLEOTIDE SEQUENCE</scope>
</reference>
<dbReference type="Gene3D" id="2.30.42.10">
    <property type="match status" value="1"/>
</dbReference>
<dbReference type="EMBL" id="VSSQ01000263">
    <property type="protein sequence ID" value="MPL88679.1"/>
    <property type="molecule type" value="Genomic_DNA"/>
</dbReference>
<comment type="similarity">
    <text evidence="2">Belongs to the peptidase S41B family.</text>
</comment>
<dbReference type="GO" id="GO:0006508">
    <property type="term" value="P:proteolysis"/>
    <property type="evidence" value="ECO:0007669"/>
    <property type="project" value="UniProtKB-KW"/>
</dbReference>
<dbReference type="SUPFAM" id="SSF52096">
    <property type="entry name" value="ClpP/crotonase"/>
    <property type="match status" value="1"/>
</dbReference>
<sequence length="1084" mass="121685">MRNLKKLFFAAILVVTSAFFATGAVAAEQKEARLMRFPDIKGDKIVFSYAGDLYITSSKGGEARRLTSSIGYEMFAKFSPDGKMIAFTGQYDGNTEVYVIPVEGGEPKRLTFTATLGRDDIGDRMGPNNIVMDWTPDGKKILYRTRSYTFNDFTGQLMMVPADGGLSERVPLKNGGFANFSPDGKELAYNYIFREFRSWKRYEGGMADDIRIFNFQTKESKKITDNVNQDVFPMWSPDGGKVYYASDRDSYMNIYEYDVKAGSTKQITSYKEYDVKFPSAGDNYIVYENGGYIHKLDMNTGKWEKLSVSINNDIAWSRPEWKDLSASIRSMSISPNGERLLGVARGDIFSIPAKKGITYNLTNSSDANDKTADWSPDGNGYAYVSDKDGEFNIWYVDSKGKERKLTNVKTHILGFEWSPDAKRIAWSEKMNTLNILDVATGKNSVVEKSDISPMNDYSWSPDSKYIVYTRPGKGVNTIILYNSQSGEKVQLTDEWYNSSSANFSKDGKYILFSSARTFSPTYGQTEWNHVYTNMNKVYILPLAKDADIPFALKNDTVAVVEPVKAPAADQKKSEAPKKGDVQYDFTNLKSRIIELPVEAGFYGNIHMIGNNVYYSTRGGMKMYDLDNRKETELKANIIFSAGYKKALAIAGRSMQVIDIPKAPVTVSAPVSLAGVKKLVNYHQEWMQIYNESWRQMRDYFYAKNMHGVDWNKIQKRYAQLVPHINHRSDLAYIIGEMIGELNVGHAYSQNGEHPEAPRVNMGLLGAEFSKDKSGFFKIEKIIEGANWSKETRSPLTMPGLGIKEGDFIVSINGRSLKETNDIYEYLAGTANLIVELEINTKPEIAGSRKILVEPISDESGLRYFSWVQNNIRKVSEATNGEVGYIHIPDMGVPGLNEFVKHYYPQLTKRALIIDDRGNGGGNVSPMITERLQRTITYFSMHTNQKEGDVNPVGTFQGPKVLLVNEYSASDGDLFPYRFKHNKLGTVIGRRTWGGVVGYSGSIPVVDGGSIVTPSYAPFAADGSGWIIEGTGVTPDIEIFNDPYKEFMGEDEQLNKALEVVKKQMKEYKYLPATLPPFPDKSPKK</sequence>
<keyword evidence="6" id="KW-0720">Serine protease</keyword>
<evidence type="ECO:0000259" key="7">
    <source>
        <dbReference type="SMART" id="SM00245"/>
    </source>
</evidence>
<evidence type="ECO:0000313" key="8">
    <source>
        <dbReference type="EMBL" id="MPL88679.1"/>
    </source>
</evidence>
<dbReference type="GO" id="GO:0005737">
    <property type="term" value="C:cytoplasm"/>
    <property type="evidence" value="ECO:0007669"/>
    <property type="project" value="UniProtKB-SubCell"/>
</dbReference>
<dbReference type="InterPro" id="IPR029045">
    <property type="entry name" value="ClpP/crotonase-like_dom_sf"/>
</dbReference>
<dbReference type="Pfam" id="PF03572">
    <property type="entry name" value="Peptidase_S41"/>
    <property type="match status" value="1"/>
</dbReference>